<evidence type="ECO:0000259" key="11">
    <source>
        <dbReference type="Pfam" id="PF02771"/>
    </source>
</evidence>
<evidence type="ECO:0000256" key="3">
    <source>
        <dbReference type="ARBA" id="ARBA00022630"/>
    </source>
</evidence>
<keyword evidence="3 8" id="KW-0285">Flavoprotein</keyword>
<protein>
    <recommendedName>
        <fullName evidence="7">Cyclohex-1-ene-1-carbonyl-CoA dehydrogenase</fullName>
        <ecNumber evidence="6">1.3.8.10</ecNumber>
    </recommendedName>
</protein>
<dbReference type="GO" id="GO:0050660">
    <property type="term" value="F:flavin adenine dinucleotide binding"/>
    <property type="evidence" value="ECO:0007669"/>
    <property type="project" value="InterPro"/>
</dbReference>
<dbReference type="InterPro" id="IPR013786">
    <property type="entry name" value="AcylCoA_DH/ox_N"/>
</dbReference>
<name>A0A2S4ZYU8_9SPHI</name>
<dbReference type="Gene3D" id="1.20.140.10">
    <property type="entry name" value="Butyryl-CoA Dehydrogenase, subunit A, domain 3"/>
    <property type="match status" value="1"/>
</dbReference>
<evidence type="ECO:0000313" key="13">
    <source>
        <dbReference type="Proteomes" id="UP000236893"/>
    </source>
</evidence>
<dbReference type="InterPro" id="IPR036250">
    <property type="entry name" value="AcylCo_DH-like_C"/>
</dbReference>
<dbReference type="InterPro" id="IPR009075">
    <property type="entry name" value="AcylCo_DH/oxidase_C"/>
</dbReference>
<gene>
    <name evidence="12" type="ORF">C3K47_14140</name>
</gene>
<feature type="domain" description="Acyl-CoA oxidase/dehydrogenase middle" evidence="10">
    <location>
        <begin position="122"/>
        <end position="217"/>
    </location>
</feature>
<accession>A0A2S4ZYU8</accession>
<comment type="cofactor">
    <cofactor evidence="1 8">
        <name>FAD</name>
        <dbReference type="ChEBI" id="CHEBI:57692"/>
    </cofactor>
</comment>
<evidence type="ECO:0000256" key="7">
    <source>
        <dbReference type="ARBA" id="ARBA00072305"/>
    </source>
</evidence>
<evidence type="ECO:0000256" key="2">
    <source>
        <dbReference type="ARBA" id="ARBA00009347"/>
    </source>
</evidence>
<dbReference type="PANTHER" id="PTHR43884">
    <property type="entry name" value="ACYL-COA DEHYDROGENASE"/>
    <property type="match status" value="1"/>
</dbReference>
<organism evidence="12 13">
    <name type="scientific">Solitalea longa</name>
    <dbReference type="NCBI Taxonomy" id="2079460"/>
    <lineage>
        <taxon>Bacteria</taxon>
        <taxon>Pseudomonadati</taxon>
        <taxon>Bacteroidota</taxon>
        <taxon>Sphingobacteriia</taxon>
        <taxon>Sphingobacteriales</taxon>
        <taxon>Sphingobacteriaceae</taxon>
        <taxon>Solitalea</taxon>
    </lineage>
</organism>
<proteinExistence type="inferred from homology"/>
<dbReference type="PANTHER" id="PTHR43884:SF12">
    <property type="entry name" value="ISOVALERYL-COA DEHYDROGENASE, MITOCHONDRIAL-RELATED"/>
    <property type="match status" value="1"/>
</dbReference>
<dbReference type="PIRSF" id="PIRSF016578">
    <property type="entry name" value="HsaA"/>
    <property type="match status" value="1"/>
</dbReference>
<dbReference type="PROSITE" id="PS00072">
    <property type="entry name" value="ACYL_COA_DH_1"/>
    <property type="match status" value="1"/>
</dbReference>
<keyword evidence="4 8" id="KW-0274">FAD</keyword>
<dbReference type="InterPro" id="IPR006089">
    <property type="entry name" value="Acyl-CoA_DH_CS"/>
</dbReference>
<dbReference type="SUPFAM" id="SSF47203">
    <property type="entry name" value="Acyl-CoA dehydrogenase C-terminal domain-like"/>
    <property type="match status" value="1"/>
</dbReference>
<dbReference type="InterPro" id="IPR009100">
    <property type="entry name" value="AcylCoA_DH/oxidase_NM_dom_sf"/>
</dbReference>
<dbReference type="EMBL" id="PQVF01000010">
    <property type="protein sequence ID" value="POY35534.1"/>
    <property type="molecule type" value="Genomic_DNA"/>
</dbReference>
<dbReference type="InterPro" id="IPR037069">
    <property type="entry name" value="AcylCoA_DH/ox_N_sf"/>
</dbReference>
<dbReference type="AlphaFoldDB" id="A0A2S4ZYU8"/>
<evidence type="ECO:0000313" key="12">
    <source>
        <dbReference type="EMBL" id="POY35534.1"/>
    </source>
</evidence>
<dbReference type="FunFam" id="1.20.140.10:FF:000004">
    <property type="entry name" value="Acyl-CoA dehydrogenase FadE25"/>
    <property type="match status" value="1"/>
</dbReference>
<dbReference type="FunFam" id="2.40.110.10:FF:000001">
    <property type="entry name" value="Acyl-CoA dehydrogenase, mitochondrial"/>
    <property type="match status" value="1"/>
</dbReference>
<evidence type="ECO:0000256" key="8">
    <source>
        <dbReference type="RuleBase" id="RU362125"/>
    </source>
</evidence>
<dbReference type="FunFam" id="1.10.540.10:FF:000002">
    <property type="entry name" value="Acyl-CoA dehydrogenase FadE19"/>
    <property type="match status" value="1"/>
</dbReference>
<dbReference type="Pfam" id="PF00441">
    <property type="entry name" value="Acyl-CoA_dh_1"/>
    <property type="match status" value="1"/>
</dbReference>
<dbReference type="CDD" id="cd01158">
    <property type="entry name" value="SCAD_SBCAD"/>
    <property type="match status" value="1"/>
</dbReference>
<dbReference type="GO" id="GO:0003995">
    <property type="term" value="F:acyl-CoA dehydrogenase activity"/>
    <property type="evidence" value="ECO:0007669"/>
    <property type="project" value="InterPro"/>
</dbReference>
<dbReference type="PROSITE" id="PS00073">
    <property type="entry name" value="ACYL_COA_DH_2"/>
    <property type="match status" value="1"/>
</dbReference>
<dbReference type="Pfam" id="PF02770">
    <property type="entry name" value="Acyl-CoA_dh_M"/>
    <property type="match status" value="1"/>
</dbReference>
<dbReference type="Pfam" id="PF02771">
    <property type="entry name" value="Acyl-CoA_dh_N"/>
    <property type="match status" value="1"/>
</dbReference>
<dbReference type="SUPFAM" id="SSF56645">
    <property type="entry name" value="Acyl-CoA dehydrogenase NM domain-like"/>
    <property type="match status" value="1"/>
</dbReference>
<evidence type="ECO:0000256" key="6">
    <source>
        <dbReference type="ARBA" id="ARBA00066362"/>
    </source>
</evidence>
<keyword evidence="5 8" id="KW-0560">Oxidoreductase</keyword>
<evidence type="ECO:0000256" key="5">
    <source>
        <dbReference type="ARBA" id="ARBA00023002"/>
    </source>
</evidence>
<dbReference type="InterPro" id="IPR006091">
    <property type="entry name" value="Acyl-CoA_Oxase/DH_mid-dom"/>
</dbReference>
<sequence>MNFQLTEEHLMIQKAARDFAQNELKPGVIERDEHQKFPAEQIKKLGELGFLGMMVDPKYGGSGLDAISYVLVMEELSKIDASASVVVSVNNSLVCYGLEKYGNEEQKQKYLVPLATGEVIGAFCLSEPEAGSDATSQHTTAIDMGDHYLLNGTKNWITNGNNASIYLVIAQTDVSKGHKGINAFIVEKGMPSFTVGPKENKLGIRGSDTHSLMFTDVKVPKENRIGEDGFGFKFAMQTLEGGRIGIASQALGIAAGAFELAVQYAKERKAFGKPIADHQAIQFKLADMATEIEAARMLCLRAAWLKDQGQPYAQASAMAKLFASEVAMKTTVEAVQVHGGYGFVKEYHVERLMRDAKITQIYEGTSEIQRIVIGREVLK</sequence>
<evidence type="ECO:0000256" key="4">
    <source>
        <dbReference type="ARBA" id="ARBA00022827"/>
    </source>
</evidence>
<dbReference type="Proteomes" id="UP000236893">
    <property type="component" value="Unassembled WGS sequence"/>
</dbReference>
<reference evidence="12 13" key="1">
    <citation type="submission" date="2018-01" db="EMBL/GenBank/DDBJ databases">
        <authorList>
            <person name="Gaut B.S."/>
            <person name="Morton B.R."/>
            <person name="Clegg M.T."/>
            <person name="Duvall M.R."/>
        </authorList>
    </citation>
    <scope>NUCLEOTIDE SEQUENCE [LARGE SCALE GENOMIC DNA]</scope>
    <source>
        <strain evidence="12 13">HR-AV</strain>
    </source>
</reference>
<evidence type="ECO:0000259" key="9">
    <source>
        <dbReference type="Pfam" id="PF00441"/>
    </source>
</evidence>
<dbReference type="Gene3D" id="1.10.540.10">
    <property type="entry name" value="Acyl-CoA dehydrogenase/oxidase, N-terminal domain"/>
    <property type="match status" value="1"/>
</dbReference>
<dbReference type="InterPro" id="IPR046373">
    <property type="entry name" value="Acyl-CoA_Oxase/DH_mid-dom_sf"/>
</dbReference>
<feature type="domain" description="Acyl-CoA dehydrogenase/oxidase C-terminal" evidence="9">
    <location>
        <begin position="231"/>
        <end position="377"/>
    </location>
</feature>
<dbReference type="EC" id="1.3.8.10" evidence="6"/>
<comment type="caution">
    <text evidence="12">The sequence shown here is derived from an EMBL/GenBank/DDBJ whole genome shotgun (WGS) entry which is preliminary data.</text>
</comment>
<keyword evidence="13" id="KW-1185">Reference proteome</keyword>
<dbReference type="RefSeq" id="WP_103789808.1">
    <property type="nucleotide sequence ID" value="NZ_PQVF01000010.1"/>
</dbReference>
<comment type="similarity">
    <text evidence="2 8">Belongs to the acyl-CoA dehydrogenase family.</text>
</comment>
<feature type="domain" description="Acyl-CoA dehydrogenase/oxidase N-terminal" evidence="11">
    <location>
        <begin position="6"/>
        <end position="118"/>
    </location>
</feature>
<evidence type="ECO:0000259" key="10">
    <source>
        <dbReference type="Pfam" id="PF02770"/>
    </source>
</evidence>
<dbReference type="Gene3D" id="2.40.110.10">
    <property type="entry name" value="Butyryl-CoA Dehydrogenase, subunit A, domain 2"/>
    <property type="match status" value="1"/>
</dbReference>
<dbReference type="OrthoDB" id="1522475at2"/>
<evidence type="ECO:0000256" key="1">
    <source>
        <dbReference type="ARBA" id="ARBA00001974"/>
    </source>
</evidence>